<dbReference type="EMBL" id="PCVC01000031">
    <property type="protein sequence ID" value="PIQ67030.1"/>
    <property type="molecule type" value="Genomic_DNA"/>
</dbReference>
<comment type="similarity">
    <text evidence="1 3 4">Belongs to the GroES chaperonin family.</text>
</comment>
<dbReference type="SMART" id="SM00883">
    <property type="entry name" value="Cpn10"/>
    <property type="match status" value="1"/>
</dbReference>
<dbReference type="GO" id="GO:0044183">
    <property type="term" value="F:protein folding chaperone"/>
    <property type="evidence" value="ECO:0007669"/>
    <property type="project" value="InterPro"/>
</dbReference>
<reference evidence="5 6" key="1">
    <citation type="submission" date="2017-09" db="EMBL/GenBank/DDBJ databases">
        <title>Depth-based differentiation of microbial function through sediment-hosted aquifers and enrichment of novel symbionts in the deep terrestrial subsurface.</title>
        <authorList>
            <person name="Probst A.J."/>
            <person name="Ladd B."/>
            <person name="Jarett J.K."/>
            <person name="Geller-Mcgrath D.E."/>
            <person name="Sieber C.M."/>
            <person name="Emerson J.B."/>
            <person name="Anantharaman K."/>
            <person name="Thomas B.C."/>
            <person name="Malmstrom R."/>
            <person name="Stieglmeier M."/>
            <person name="Klingl A."/>
            <person name="Woyke T."/>
            <person name="Ryan C.M."/>
            <person name="Banfield J.F."/>
        </authorList>
    </citation>
    <scope>NUCLEOTIDE SEQUENCE [LARGE SCALE GENOMIC DNA]</scope>
    <source>
        <strain evidence="5">CG11_big_fil_rev_8_21_14_0_20_40_24</strain>
    </source>
</reference>
<comment type="function">
    <text evidence="3 4">Together with the chaperonin GroEL, plays an essential role in assisting protein folding. The GroEL-GroES system forms a nano-cage that allows encapsulation of the non-native substrate proteins and provides a physical environment optimized to promote and accelerate protein folding. GroES binds to the apical surface of the GroEL ring, thereby capping the opening of the GroEL channel.</text>
</comment>
<comment type="subcellular location">
    <subcellularLocation>
        <location evidence="3">Cytoplasm</location>
    </subcellularLocation>
</comment>
<sequence length="115" mass="12899">MKKRKKEINKISKTTDSKNKISINPLGDRVLVLENKEISDKTKSGIYIPEGAGEDRSTKQGSVVALGEGKYEDGKLVTPKVKIGDKILYQWGETIKYNGEEYTIIRESEILAIIK</sequence>
<evidence type="ECO:0000256" key="4">
    <source>
        <dbReference type="RuleBase" id="RU000535"/>
    </source>
</evidence>
<evidence type="ECO:0000256" key="3">
    <source>
        <dbReference type="HAMAP-Rule" id="MF_00580"/>
    </source>
</evidence>
<evidence type="ECO:0000256" key="1">
    <source>
        <dbReference type="ARBA" id="ARBA00006975"/>
    </source>
</evidence>
<gene>
    <name evidence="3" type="primary">groES</name>
    <name evidence="3" type="synonym">groS</name>
    <name evidence="5" type="ORF">COV95_00965</name>
</gene>
<accession>A0A2H0K6Y8</accession>
<evidence type="ECO:0000313" key="5">
    <source>
        <dbReference type="EMBL" id="PIQ67030.1"/>
    </source>
</evidence>
<dbReference type="FunFam" id="2.30.33.40:FF:000001">
    <property type="entry name" value="10 kDa chaperonin"/>
    <property type="match status" value="1"/>
</dbReference>
<dbReference type="SUPFAM" id="SSF50129">
    <property type="entry name" value="GroES-like"/>
    <property type="match status" value="1"/>
</dbReference>
<dbReference type="HAMAP" id="MF_00580">
    <property type="entry name" value="CH10"/>
    <property type="match status" value="1"/>
</dbReference>
<name>A0A2H0K6Y8_9BACT</name>
<dbReference type="AlphaFoldDB" id="A0A2H0K6Y8"/>
<evidence type="ECO:0000256" key="2">
    <source>
        <dbReference type="ARBA" id="ARBA00023186"/>
    </source>
</evidence>
<dbReference type="GO" id="GO:0005737">
    <property type="term" value="C:cytoplasm"/>
    <property type="evidence" value="ECO:0007669"/>
    <property type="project" value="UniProtKB-SubCell"/>
</dbReference>
<keyword evidence="2 3" id="KW-0143">Chaperone</keyword>
<dbReference type="InterPro" id="IPR011032">
    <property type="entry name" value="GroES-like_sf"/>
</dbReference>
<proteinExistence type="inferred from homology"/>
<keyword evidence="3" id="KW-0963">Cytoplasm</keyword>
<dbReference type="GO" id="GO:0051082">
    <property type="term" value="F:unfolded protein binding"/>
    <property type="evidence" value="ECO:0007669"/>
    <property type="project" value="TreeGrafter"/>
</dbReference>
<evidence type="ECO:0000313" key="6">
    <source>
        <dbReference type="Proteomes" id="UP000229834"/>
    </source>
</evidence>
<dbReference type="GO" id="GO:0051087">
    <property type="term" value="F:protein-folding chaperone binding"/>
    <property type="evidence" value="ECO:0007669"/>
    <property type="project" value="TreeGrafter"/>
</dbReference>
<dbReference type="GO" id="GO:0005524">
    <property type="term" value="F:ATP binding"/>
    <property type="evidence" value="ECO:0007669"/>
    <property type="project" value="InterPro"/>
</dbReference>
<dbReference type="Pfam" id="PF00166">
    <property type="entry name" value="Cpn10"/>
    <property type="match status" value="1"/>
</dbReference>
<dbReference type="InterPro" id="IPR037124">
    <property type="entry name" value="Chaperonin_GroES_sf"/>
</dbReference>
<dbReference type="Proteomes" id="UP000229834">
    <property type="component" value="Unassembled WGS sequence"/>
</dbReference>
<dbReference type="PRINTS" id="PR00297">
    <property type="entry name" value="CHAPERONIN10"/>
</dbReference>
<dbReference type="PANTHER" id="PTHR10772">
    <property type="entry name" value="10 KDA HEAT SHOCK PROTEIN"/>
    <property type="match status" value="1"/>
</dbReference>
<dbReference type="CDD" id="cd00320">
    <property type="entry name" value="cpn10"/>
    <property type="match status" value="1"/>
</dbReference>
<comment type="caution">
    <text evidence="5">The sequence shown here is derived from an EMBL/GenBank/DDBJ whole genome shotgun (WGS) entry which is preliminary data.</text>
</comment>
<dbReference type="PANTHER" id="PTHR10772:SF58">
    <property type="entry name" value="CO-CHAPERONIN GROES"/>
    <property type="match status" value="1"/>
</dbReference>
<dbReference type="GO" id="GO:0046872">
    <property type="term" value="F:metal ion binding"/>
    <property type="evidence" value="ECO:0007669"/>
    <property type="project" value="TreeGrafter"/>
</dbReference>
<organism evidence="5 6">
    <name type="scientific">Candidatus Zambryskibacteria bacterium CG11_big_fil_rev_8_21_14_0_20_40_24</name>
    <dbReference type="NCBI Taxonomy" id="1975116"/>
    <lineage>
        <taxon>Bacteria</taxon>
        <taxon>Candidatus Zambryskiibacteriota</taxon>
    </lineage>
</organism>
<protein>
    <recommendedName>
        <fullName evidence="3">Co-chaperonin GroES</fullName>
    </recommendedName>
    <alternativeName>
        <fullName evidence="3">10 kDa chaperonin</fullName>
    </alternativeName>
    <alternativeName>
        <fullName evidence="3">Chaperonin-10</fullName>
        <shortName evidence="3">Cpn10</shortName>
    </alternativeName>
</protein>
<dbReference type="Gene3D" id="2.30.33.40">
    <property type="entry name" value="GroES chaperonin"/>
    <property type="match status" value="1"/>
</dbReference>
<dbReference type="InterPro" id="IPR020818">
    <property type="entry name" value="Chaperonin_GroES"/>
</dbReference>
<comment type="subunit">
    <text evidence="3">Heptamer of 7 subunits arranged in a ring. Interacts with the chaperonin GroEL.</text>
</comment>